<protein>
    <submittedName>
        <fullName evidence="5">Glycosyl hydrolase family 88</fullName>
    </submittedName>
</protein>
<feature type="binding site" evidence="4">
    <location>
        <position position="244"/>
    </location>
    <ligand>
        <name>substrate</name>
    </ligand>
</feature>
<dbReference type="Proteomes" id="UP000187172">
    <property type="component" value="Unassembled WGS sequence"/>
</dbReference>
<evidence type="ECO:0000256" key="4">
    <source>
        <dbReference type="PIRSR" id="PIRSR610905-2"/>
    </source>
</evidence>
<feature type="binding site" evidence="4">
    <location>
        <position position="355"/>
    </location>
    <ligand>
        <name>substrate</name>
    </ligand>
</feature>
<proteinExistence type="inferred from homology"/>
<keyword evidence="1 5" id="KW-0378">Hydrolase</keyword>
<sequence>MVKNNVKKPATPAGVTAEERQWLDDVWDKLQVKMSAEVDRIGDRIPYIPENGAYREDKAETDIYWWTNGFWPGMLWQMYHATGEAKYRAAAESVERKLDAALEGYDGLHHDVGFMWLHSAVANYRLTGSARAKTRGMHAANLLAGRYNPAGRFIRAWNDDCTGWIIVDCMMNIPLLYWASRETGDPRFDVIARQHADTTLANVVRPDGSCNHIVILSPEDGSFVEAPGGQGYGTGSAWSRGQAWALYGFALSHRYTGEARYLEAAKRVAHYFIANVAATGYVPLVDFRAPDEPVAWDTTAGMCAACGLLEIAEALPALEKPLYVNAALRILQATDERFCNWNPAEDAIVGGGTGSYHGRNGDYAVPIIYGDYFLIEAVLRLKGMDFLIW</sequence>
<dbReference type="GO" id="GO:0052757">
    <property type="term" value="F:chondroitin hydrolase activity"/>
    <property type="evidence" value="ECO:0007669"/>
    <property type="project" value="TreeGrafter"/>
</dbReference>
<feature type="active site" description="Nucleophile" evidence="3">
    <location>
        <position position="111"/>
    </location>
</feature>
<feature type="active site" description="Proton donor" evidence="3">
    <location>
        <position position="168"/>
    </location>
</feature>
<dbReference type="Gene3D" id="1.50.10.10">
    <property type="match status" value="1"/>
</dbReference>
<dbReference type="InterPro" id="IPR012341">
    <property type="entry name" value="6hp_glycosidase-like_sf"/>
</dbReference>
<gene>
    <name evidence="5" type="ORF">BK138_09480</name>
</gene>
<dbReference type="InterPro" id="IPR008928">
    <property type="entry name" value="6-hairpin_glycosidase_sf"/>
</dbReference>
<dbReference type="AlphaFoldDB" id="A0A1R1F3N4"/>
<evidence type="ECO:0000313" key="5">
    <source>
        <dbReference type="EMBL" id="OMF58714.1"/>
    </source>
</evidence>
<feature type="binding site" evidence="4">
    <location>
        <position position="111"/>
    </location>
    <ligand>
        <name>substrate</name>
    </ligand>
</feature>
<keyword evidence="6" id="KW-1185">Reference proteome</keyword>
<name>A0A1R1F3N4_9BACL</name>
<accession>A0A1R1F3N4</accession>
<dbReference type="InterPro" id="IPR052369">
    <property type="entry name" value="UG_Glycosaminoglycan_Hydrolase"/>
</dbReference>
<evidence type="ECO:0000256" key="1">
    <source>
        <dbReference type="ARBA" id="ARBA00022801"/>
    </source>
</evidence>
<dbReference type="InterPro" id="IPR010905">
    <property type="entry name" value="Glyco_hydro_88"/>
</dbReference>
<dbReference type="EMBL" id="MRTP01000001">
    <property type="protein sequence ID" value="OMF58714.1"/>
    <property type="molecule type" value="Genomic_DNA"/>
</dbReference>
<evidence type="ECO:0000256" key="2">
    <source>
        <dbReference type="ARBA" id="ARBA00038358"/>
    </source>
</evidence>
<dbReference type="PANTHER" id="PTHR36845">
    <property type="entry name" value="HYDROLASE, PUTATIVE (AFU_ORTHOLOGUE AFUA_7G05090)-RELATED"/>
    <property type="match status" value="1"/>
</dbReference>
<dbReference type="SUPFAM" id="SSF48208">
    <property type="entry name" value="Six-hairpin glycosidases"/>
    <property type="match status" value="1"/>
</dbReference>
<dbReference type="PANTHER" id="PTHR36845:SF1">
    <property type="entry name" value="HYDROLASE, PUTATIVE (AFU_ORTHOLOGUE AFUA_7G05090)-RELATED"/>
    <property type="match status" value="1"/>
</dbReference>
<comment type="similarity">
    <text evidence="2">Belongs to the glycosyl hydrolase 88 family.</text>
</comment>
<dbReference type="GO" id="GO:0000272">
    <property type="term" value="P:polysaccharide catabolic process"/>
    <property type="evidence" value="ECO:0007669"/>
    <property type="project" value="TreeGrafter"/>
</dbReference>
<evidence type="ECO:0000313" key="6">
    <source>
        <dbReference type="Proteomes" id="UP000187172"/>
    </source>
</evidence>
<feature type="binding site" evidence="4">
    <location>
        <position position="240"/>
    </location>
    <ligand>
        <name>substrate</name>
    </ligand>
</feature>
<feature type="binding site" evidence="4">
    <location>
        <position position="168"/>
    </location>
    <ligand>
        <name>substrate</name>
    </ligand>
</feature>
<organism evidence="5 6">
    <name type="scientific">Paenibacillus rhizosphaerae</name>
    <dbReference type="NCBI Taxonomy" id="297318"/>
    <lineage>
        <taxon>Bacteria</taxon>
        <taxon>Bacillati</taxon>
        <taxon>Bacillota</taxon>
        <taxon>Bacilli</taxon>
        <taxon>Bacillales</taxon>
        <taxon>Paenibacillaceae</taxon>
        <taxon>Paenibacillus</taxon>
    </lineage>
</organism>
<dbReference type="Pfam" id="PF07470">
    <property type="entry name" value="Glyco_hydro_88"/>
    <property type="match status" value="1"/>
</dbReference>
<dbReference type="STRING" id="297318.BK138_09480"/>
<dbReference type="RefSeq" id="WP_076168714.1">
    <property type="nucleotide sequence ID" value="NZ_MRTP01000001.1"/>
</dbReference>
<comment type="caution">
    <text evidence="5">The sequence shown here is derived from an EMBL/GenBank/DDBJ whole genome shotgun (WGS) entry which is preliminary data.</text>
</comment>
<evidence type="ECO:0000256" key="3">
    <source>
        <dbReference type="PIRSR" id="PIRSR610905-1"/>
    </source>
</evidence>
<reference evidence="5 6" key="1">
    <citation type="submission" date="2016-11" db="EMBL/GenBank/DDBJ databases">
        <title>Paenibacillus species isolates.</title>
        <authorList>
            <person name="Beno S.M."/>
        </authorList>
    </citation>
    <scope>NUCLEOTIDE SEQUENCE [LARGE SCALE GENOMIC DNA]</scope>
    <source>
        <strain evidence="5 6">FSL R5-0378</strain>
    </source>
</reference>